<accession>A0AAU8MK05</accession>
<sequence>MLFEIMDKQEETSNGSNSRTLAVRPIERNAGLSTLNLLDEKQLAAAEVFITKVMRSNKSGITSKEDGLAVLMRAQDLQLPFSTCIEHIHVINGKTGVDVHIIKSLLSRAGVVWECTKDYTPQYQYTDGNTIFNETQLPQYCVKCRTAKEAEEKTDGDIVGVYPVKWFTDLKGNLYNEFQVSDKCVVALNKSHALKLVNEGKFPVIRVAAQPIDYVTEYKFTRYKMINGKEHEVTATSHYSFTEAQAAGLFDKDTYKKYPRVLIGHRAFTLGARDIAPDAIMGCCEMTEIKIVNGKDLSSDDFIDVDSYEIIDEQ</sequence>
<proteinExistence type="predicted"/>
<protein>
    <submittedName>
        <fullName evidence="1">Uncharacterized protein</fullName>
    </submittedName>
</protein>
<evidence type="ECO:0000313" key="1">
    <source>
        <dbReference type="EMBL" id="XCO00211.1"/>
    </source>
</evidence>
<dbReference type="EMBL" id="PP965496">
    <property type="protein sequence ID" value="XCO00211.1"/>
    <property type="molecule type" value="Genomic_DNA"/>
</dbReference>
<name>A0AAU8MK05_9CAUD</name>
<reference evidence="1" key="1">
    <citation type="submission" date="2024-06" db="EMBL/GenBank/DDBJ databases">
        <title>Intestivirid acquisition increases across infancy in a wild primate population.</title>
        <authorList>
            <person name="Schneider-Creas I.A."/>
            <person name="Moya I.L."/>
            <person name="Chiou K.L."/>
            <person name="Baniel A."/>
            <person name="Azanaw Haile A."/>
            <person name="Kebede F."/>
            <person name="Abebe B."/>
            <person name="Snyder-Mackler N."/>
            <person name="Varsani A."/>
        </authorList>
    </citation>
    <scope>NUCLEOTIDE SEQUENCE</scope>
    <source>
        <strain evidence="1">Int_RNL_2018_1178_PEE</strain>
    </source>
</reference>
<organism evidence="1">
    <name type="scientific">Geladintestivirus 6</name>
    <dbReference type="NCBI Taxonomy" id="3233138"/>
    <lineage>
        <taxon>Viruses</taxon>
        <taxon>Duplodnaviria</taxon>
        <taxon>Heunggongvirae</taxon>
        <taxon>Uroviricota</taxon>
        <taxon>Caudoviricetes</taxon>
        <taxon>Crassvirales</taxon>
    </lineage>
</organism>